<sequence length="184" mass="21603">MKKIAMFILFFSLLNCLKADTFDKYIYKKKSVPLLECKNNALHDLIIDMFEAEKKCDYYSDTLMMSVRIMSDSFYFPNESSDKYVLKFETGASSSCFVSLDPKGCFYVNKHICFVYGEIPPALFNVTKSKLSLFYRIPTFRKLKKGEIPQIVEEMAIIDMFSQWLYSFENSNFKLMEMFPMCTK</sequence>
<reference evidence="1 2" key="1">
    <citation type="submission" date="2023-04" db="EMBL/GenBank/DDBJ databases">
        <title>Draft genome sequence of acteroides sedimenti strain YN3PY1.</title>
        <authorList>
            <person name="Yoshida N."/>
        </authorList>
    </citation>
    <scope>NUCLEOTIDE SEQUENCE [LARGE SCALE GENOMIC DNA]</scope>
    <source>
        <strain evidence="1 2">YN3PY1</strain>
    </source>
</reference>
<dbReference type="RefSeq" id="WP_353330276.1">
    <property type="nucleotide sequence ID" value="NZ_AP028055.1"/>
</dbReference>
<organism evidence="1 2">
    <name type="scientific">Bacteroides sedimenti</name>
    <dbReference type="NCBI Taxonomy" id="2136147"/>
    <lineage>
        <taxon>Bacteria</taxon>
        <taxon>Pseudomonadati</taxon>
        <taxon>Bacteroidota</taxon>
        <taxon>Bacteroidia</taxon>
        <taxon>Bacteroidales</taxon>
        <taxon>Bacteroidaceae</taxon>
        <taxon>Bacteroides</taxon>
    </lineage>
</organism>
<name>A0ABM8IC98_9BACE</name>
<evidence type="ECO:0000313" key="2">
    <source>
        <dbReference type="Proteomes" id="UP001496674"/>
    </source>
</evidence>
<evidence type="ECO:0000313" key="1">
    <source>
        <dbReference type="EMBL" id="BEG99604.1"/>
    </source>
</evidence>
<dbReference type="EMBL" id="AP028055">
    <property type="protein sequence ID" value="BEG99604.1"/>
    <property type="molecule type" value="Genomic_DNA"/>
</dbReference>
<keyword evidence="2" id="KW-1185">Reference proteome</keyword>
<dbReference type="Proteomes" id="UP001496674">
    <property type="component" value="Chromosome"/>
</dbReference>
<accession>A0ABM8IC98</accession>
<evidence type="ECO:0008006" key="3">
    <source>
        <dbReference type="Google" id="ProtNLM"/>
    </source>
</evidence>
<gene>
    <name evidence="1" type="ORF">BSYN_18690</name>
</gene>
<protein>
    <recommendedName>
        <fullName evidence="3">DUF4468 domain-containing protein</fullName>
    </recommendedName>
</protein>
<proteinExistence type="predicted"/>